<organism evidence="2 3">
    <name type="scientific">Blattamonas nauphoetae</name>
    <dbReference type="NCBI Taxonomy" id="2049346"/>
    <lineage>
        <taxon>Eukaryota</taxon>
        <taxon>Metamonada</taxon>
        <taxon>Preaxostyla</taxon>
        <taxon>Oxymonadida</taxon>
        <taxon>Blattamonas</taxon>
    </lineage>
</organism>
<dbReference type="PRINTS" id="PR00988">
    <property type="entry name" value="URIDINKINASE"/>
</dbReference>
<accession>A0ABQ9XTA0</accession>
<dbReference type="PANTHER" id="PTHR10285">
    <property type="entry name" value="URIDINE KINASE"/>
    <property type="match status" value="1"/>
</dbReference>
<proteinExistence type="predicted"/>
<sequence>MSGSLSLKRSTFQLLLDKEDKPIEQDAEDNTFLVIYNEKKSKRFPLHSQLGDILETPTEPETGMPYVGALVNNELRGLNERIDITVHSLTPVSLVNSLGSQIYRRSLCFVLSMAFSRLFPKQRLVIGHSLGNGFYYESPELDSEITERMLTQVSEEMERIVKSEFPILRRYISWEEAVLHLRNTNQEQTLELVSQHNTARINMVICDGYLDLWHGPHLSNTKYLRTFELKSYSNGFLLRFPPTQTPNLIPEFIDRPNIFEAFQWSKERGRRLGVQCVGDLNQLVRTQMNGGLSKYILVSESIHQRRINTIAQTAISSPKTKVILIAGPSSSGKTTFARKLCIELQAVGKKPEVISLDDFYLHPDLCPKDETGECDFECLEALDVPYINKLLASLIKGEEVTLPKYDFKTVTRTDGRKLKLVDESVIVIEGIHGLNDKLTAMIPAENKYKIFISALTQLNLDEHNRIATTDNRCLRRIVRDFQFRGVSAEDTLLRWSSVRAGEEKHIFPFQGNADIVFNSALDYELAALKVIAGPLLRNITPHSSVYNLASRLLRFLDNFDQIIHKHVPQASILREFIGDSPYHEEHWEN</sequence>
<dbReference type="Gene3D" id="3.30.980.10">
    <property type="entry name" value="Threonyl-trna Synthetase, Chain A, domain 2"/>
    <property type="match status" value="1"/>
</dbReference>
<dbReference type="Proteomes" id="UP001281761">
    <property type="component" value="Unassembled WGS sequence"/>
</dbReference>
<evidence type="ECO:0000313" key="2">
    <source>
        <dbReference type="EMBL" id="KAK2954699.1"/>
    </source>
</evidence>
<dbReference type="SUPFAM" id="SSF52540">
    <property type="entry name" value="P-loop containing nucleoside triphosphate hydrolases"/>
    <property type="match status" value="1"/>
</dbReference>
<evidence type="ECO:0000313" key="3">
    <source>
        <dbReference type="Proteomes" id="UP001281761"/>
    </source>
</evidence>
<keyword evidence="3" id="KW-1185">Reference proteome</keyword>
<dbReference type="GO" id="GO:0016301">
    <property type="term" value="F:kinase activity"/>
    <property type="evidence" value="ECO:0007669"/>
    <property type="project" value="UniProtKB-KW"/>
</dbReference>
<dbReference type="InterPro" id="IPR018163">
    <property type="entry name" value="Thr/Ala-tRNA-synth_IIc_edit"/>
</dbReference>
<protein>
    <submittedName>
        <fullName evidence="2">Nucleoside kinase</fullName>
    </submittedName>
</protein>
<reference evidence="2 3" key="1">
    <citation type="journal article" date="2022" name="bioRxiv">
        <title>Genomics of Preaxostyla Flagellates Illuminates Evolutionary Transitions and the Path Towards Mitochondrial Loss.</title>
        <authorList>
            <person name="Novak L.V.F."/>
            <person name="Treitli S.C."/>
            <person name="Pyrih J."/>
            <person name="Halakuc P."/>
            <person name="Pipaliya S.V."/>
            <person name="Vacek V."/>
            <person name="Brzon O."/>
            <person name="Soukal P."/>
            <person name="Eme L."/>
            <person name="Dacks J.B."/>
            <person name="Karnkowska A."/>
            <person name="Elias M."/>
            <person name="Hampl V."/>
        </authorList>
    </citation>
    <scope>NUCLEOTIDE SEQUENCE [LARGE SCALE GENOMIC DNA]</scope>
    <source>
        <strain evidence="2">NAU3</strain>
        <tissue evidence="2">Gut</tissue>
    </source>
</reference>
<dbReference type="Gene3D" id="3.30.54.20">
    <property type="match status" value="1"/>
</dbReference>
<evidence type="ECO:0000259" key="1">
    <source>
        <dbReference type="SMART" id="SM00382"/>
    </source>
</evidence>
<dbReference type="InterPro" id="IPR027417">
    <property type="entry name" value="P-loop_NTPase"/>
</dbReference>
<dbReference type="CDD" id="cd02028">
    <property type="entry name" value="UMPK_like"/>
    <property type="match status" value="1"/>
</dbReference>
<dbReference type="InterPro" id="IPR006083">
    <property type="entry name" value="PRK/URK"/>
</dbReference>
<comment type="caution">
    <text evidence="2">The sequence shown here is derived from an EMBL/GenBank/DDBJ whole genome shotgun (WGS) entry which is preliminary data.</text>
</comment>
<feature type="domain" description="AAA+ ATPase" evidence="1">
    <location>
        <begin position="319"/>
        <end position="479"/>
    </location>
</feature>
<name>A0ABQ9XTA0_9EUKA</name>
<dbReference type="SMART" id="SM00382">
    <property type="entry name" value="AAA"/>
    <property type="match status" value="1"/>
</dbReference>
<dbReference type="SUPFAM" id="SSF55186">
    <property type="entry name" value="ThrRS/AlaRS common domain"/>
    <property type="match status" value="1"/>
</dbReference>
<gene>
    <name evidence="2" type="ORF">BLNAU_10355</name>
</gene>
<keyword evidence="2" id="KW-0808">Transferase</keyword>
<dbReference type="Pfam" id="PF00485">
    <property type="entry name" value="PRK"/>
    <property type="match status" value="1"/>
</dbReference>
<dbReference type="Gene3D" id="3.40.50.300">
    <property type="entry name" value="P-loop containing nucleotide triphosphate hydrolases"/>
    <property type="match status" value="1"/>
</dbReference>
<dbReference type="EMBL" id="JARBJD010000075">
    <property type="protein sequence ID" value="KAK2954699.1"/>
    <property type="molecule type" value="Genomic_DNA"/>
</dbReference>
<keyword evidence="2" id="KW-0418">Kinase</keyword>
<dbReference type="InterPro" id="IPR003593">
    <property type="entry name" value="AAA+_ATPase"/>
</dbReference>